<evidence type="ECO:0000313" key="1">
    <source>
        <dbReference type="EMBL" id="MDA3624264.1"/>
    </source>
</evidence>
<dbReference type="EMBL" id="JAQGLA010000002">
    <property type="protein sequence ID" value="MDA3624264.1"/>
    <property type="molecule type" value="Genomic_DNA"/>
</dbReference>
<proteinExistence type="predicted"/>
<dbReference type="RefSeq" id="WP_270946828.1">
    <property type="nucleotide sequence ID" value="NZ_JAQGLA010000002.1"/>
</dbReference>
<dbReference type="Proteomes" id="UP001210380">
    <property type="component" value="Unassembled WGS sequence"/>
</dbReference>
<keyword evidence="2" id="KW-1185">Reference proteome</keyword>
<gene>
    <name evidence="1" type="ORF">OU415_02380</name>
</gene>
<reference evidence="1 2" key="1">
    <citation type="submission" date="2022-11" db="EMBL/GenBank/DDBJ databases">
        <title>Draft genome sequence of Saccharopolyspora sp. WRP15-2 isolated from rhizosphere soils of wild rice in Thailand.</title>
        <authorList>
            <person name="Duangmal K."/>
            <person name="Kammanee S."/>
            <person name="Muangham S."/>
        </authorList>
    </citation>
    <scope>NUCLEOTIDE SEQUENCE [LARGE SCALE GENOMIC DNA]</scope>
    <source>
        <strain evidence="1 2">WRP15-2</strain>
    </source>
</reference>
<sequence length="91" mass="9243">MQATGSAEDLTGKTVEVLFKPSASTPDGDPSVTKLVSPTDVTITNAAGGLAQFTVPAAVVSAPGSTFWRCDVVAGANRRTAMYGAVVTENL</sequence>
<organism evidence="1 2">
    <name type="scientific">Saccharopolyspora oryzae</name>
    <dbReference type="NCBI Taxonomy" id="2997343"/>
    <lineage>
        <taxon>Bacteria</taxon>
        <taxon>Bacillati</taxon>
        <taxon>Actinomycetota</taxon>
        <taxon>Actinomycetes</taxon>
        <taxon>Pseudonocardiales</taxon>
        <taxon>Pseudonocardiaceae</taxon>
        <taxon>Saccharopolyspora</taxon>
    </lineage>
</organism>
<comment type="caution">
    <text evidence="1">The sequence shown here is derived from an EMBL/GenBank/DDBJ whole genome shotgun (WGS) entry which is preliminary data.</text>
</comment>
<protein>
    <submittedName>
        <fullName evidence="1">Uncharacterized protein</fullName>
    </submittedName>
</protein>
<accession>A0ABT4UT14</accession>
<evidence type="ECO:0000313" key="2">
    <source>
        <dbReference type="Proteomes" id="UP001210380"/>
    </source>
</evidence>
<name>A0ABT4UT14_9PSEU</name>